<dbReference type="Gene3D" id="1.20.1290.10">
    <property type="entry name" value="AhpD-like"/>
    <property type="match status" value="1"/>
</dbReference>
<dbReference type="RefSeq" id="WP_160588959.1">
    <property type="nucleotide sequence ID" value="NZ_BMHN01000001.1"/>
</dbReference>
<dbReference type="GeneID" id="300653985"/>
<protein>
    <submittedName>
        <fullName evidence="1">Carboxymuconolactone decarboxylase family protein</fullName>
    </submittedName>
</protein>
<organism evidence="1 2">
    <name type="scientific">Pyruvatibacter mobilis</name>
    <dbReference type="NCBI Taxonomy" id="1712261"/>
    <lineage>
        <taxon>Bacteria</taxon>
        <taxon>Pseudomonadati</taxon>
        <taxon>Pseudomonadota</taxon>
        <taxon>Alphaproteobacteria</taxon>
        <taxon>Hyphomicrobiales</taxon>
        <taxon>Parvibaculaceae</taxon>
        <taxon>Pyruvatibacter</taxon>
    </lineage>
</organism>
<evidence type="ECO:0000313" key="1">
    <source>
        <dbReference type="EMBL" id="NBG96968.1"/>
    </source>
</evidence>
<dbReference type="PANTHER" id="PTHR34846:SF5">
    <property type="entry name" value="CARBOXYMUCONOLACTONE DECARBOXYLASE-LIKE DOMAIN-CONTAINING PROTEIN"/>
    <property type="match status" value="1"/>
</dbReference>
<proteinExistence type="predicted"/>
<dbReference type="OrthoDB" id="4704294at2"/>
<dbReference type="EMBL" id="WXYQ01000013">
    <property type="protein sequence ID" value="NBG96968.1"/>
    <property type="molecule type" value="Genomic_DNA"/>
</dbReference>
<dbReference type="SUPFAM" id="SSF69118">
    <property type="entry name" value="AhpD-like"/>
    <property type="match status" value="1"/>
</dbReference>
<evidence type="ECO:0000313" key="2">
    <source>
        <dbReference type="Proteomes" id="UP000470384"/>
    </source>
</evidence>
<name>A0A845QFM3_9HYPH</name>
<dbReference type="AlphaFoldDB" id="A0A845QFM3"/>
<dbReference type="PANTHER" id="PTHR34846">
    <property type="entry name" value="4-CARBOXYMUCONOLACTONE DECARBOXYLASE FAMILY PROTEIN (AFU_ORTHOLOGUE AFUA_6G11590)"/>
    <property type="match status" value="1"/>
</dbReference>
<reference evidence="1 2" key="1">
    <citation type="journal article" date="2016" name="Int. J. Syst. Evol. Microbiol.">
        <title>Pyruvatibacter mobilis gen. nov., sp. nov., a marine bacterium from the culture broth of Picochlorum sp. 122.</title>
        <authorList>
            <person name="Wang G."/>
            <person name="Tang M."/>
            <person name="Wu H."/>
            <person name="Dai S."/>
            <person name="Li T."/>
            <person name="Chen C."/>
            <person name="He H."/>
            <person name="Fan J."/>
            <person name="Xiang W."/>
            <person name="Li X."/>
        </authorList>
    </citation>
    <scope>NUCLEOTIDE SEQUENCE [LARGE SCALE GENOMIC DNA]</scope>
    <source>
        <strain evidence="1 2">GYP-11</strain>
    </source>
</reference>
<accession>A0A845QFM3</accession>
<gene>
    <name evidence="1" type="ORF">GTQ45_14620</name>
</gene>
<dbReference type="InterPro" id="IPR029032">
    <property type="entry name" value="AhpD-like"/>
</dbReference>
<keyword evidence="2" id="KW-1185">Reference proteome</keyword>
<dbReference type="Proteomes" id="UP000470384">
    <property type="component" value="Unassembled WGS sequence"/>
</dbReference>
<comment type="caution">
    <text evidence="1">The sequence shown here is derived from an EMBL/GenBank/DDBJ whole genome shotgun (WGS) entry which is preliminary data.</text>
</comment>
<sequence length="193" mass="21384">MTQATDPAPASGRITPATPPYAEGIARHLDKVMPEGVPPLVLFTTLARNPRVFSRMMSGGLLDRGTLTLRQREVMIDRTTALCGAEYEWGVHIAFFGERGGITPDQSRSIVTGLPDDPCWEEEEDRLILRLADSLHETSSVDDALWTALRDVFSEEQLIELVVLAGYYHTISFCCRAFGLPLEPYAARFDAVT</sequence>